<feature type="signal peptide" evidence="1">
    <location>
        <begin position="1"/>
        <end position="15"/>
    </location>
</feature>
<evidence type="ECO:0000313" key="2">
    <source>
        <dbReference type="EMBL" id="MXU83648.1"/>
    </source>
</evidence>
<proteinExistence type="predicted"/>
<keyword evidence="1" id="KW-0732">Signal</keyword>
<accession>A0A6B0TWE9</accession>
<protein>
    <submittedName>
        <fullName evidence="2">Putative secreted protein</fullName>
    </submittedName>
</protein>
<organism evidence="2">
    <name type="scientific">Ixodes ricinus</name>
    <name type="common">Common tick</name>
    <name type="synonym">Acarus ricinus</name>
    <dbReference type="NCBI Taxonomy" id="34613"/>
    <lineage>
        <taxon>Eukaryota</taxon>
        <taxon>Metazoa</taxon>
        <taxon>Ecdysozoa</taxon>
        <taxon>Arthropoda</taxon>
        <taxon>Chelicerata</taxon>
        <taxon>Arachnida</taxon>
        <taxon>Acari</taxon>
        <taxon>Parasitiformes</taxon>
        <taxon>Ixodida</taxon>
        <taxon>Ixodoidea</taxon>
        <taxon>Ixodidae</taxon>
        <taxon>Ixodinae</taxon>
        <taxon>Ixodes</taxon>
    </lineage>
</organism>
<evidence type="ECO:0000256" key="1">
    <source>
        <dbReference type="SAM" id="SignalP"/>
    </source>
</evidence>
<dbReference type="EMBL" id="GIFC01001565">
    <property type="protein sequence ID" value="MXU83648.1"/>
    <property type="molecule type" value="Transcribed_RNA"/>
</dbReference>
<name>A0A6B0TWE9_IXORI</name>
<dbReference type="AlphaFoldDB" id="A0A6B0TWE9"/>
<sequence>MIFYTKLFVFFSALAQKWFLYGANVTVASKHEPFRRLPSALLNSLACPPIGVKENRGEVCPSNIYSLLTFIAVSRY</sequence>
<reference evidence="2" key="1">
    <citation type="submission" date="2019-12" db="EMBL/GenBank/DDBJ databases">
        <title>An insight into the sialome of adult female Ixodes ricinus ticks feeding for 6 days.</title>
        <authorList>
            <person name="Perner J."/>
            <person name="Ribeiro J.M.C."/>
        </authorList>
    </citation>
    <scope>NUCLEOTIDE SEQUENCE</scope>
    <source>
        <strain evidence="2">Semi-engorged</strain>
        <tissue evidence="2">Salivary glands</tissue>
    </source>
</reference>
<feature type="chain" id="PRO_5025663600" evidence="1">
    <location>
        <begin position="16"/>
        <end position="76"/>
    </location>
</feature>